<dbReference type="CDD" id="cd06853">
    <property type="entry name" value="GT_WecA_like"/>
    <property type="match status" value="1"/>
</dbReference>
<dbReference type="GO" id="GO:0009103">
    <property type="term" value="P:lipopolysaccharide biosynthetic process"/>
    <property type="evidence" value="ECO:0007669"/>
    <property type="project" value="TreeGrafter"/>
</dbReference>
<feature type="binding site" evidence="7">
    <location>
        <position position="173"/>
    </location>
    <ligand>
        <name>Mg(2+)</name>
        <dbReference type="ChEBI" id="CHEBI:18420"/>
    </ligand>
</feature>
<keyword evidence="2" id="KW-1003">Cell membrane</keyword>
<dbReference type="OrthoDB" id="9783652at2"/>
<feature type="transmembrane region" description="Helical" evidence="8">
    <location>
        <begin position="312"/>
        <end position="331"/>
    </location>
</feature>
<evidence type="ECO:0000256" key="1">
    <source>
        <dbReference type="ARBA" id="ARBA00004651"/>
    </source>
</evidence>
<dbReference type="Proteomes" id="UP000189674">
    <property type="component" value="Chromosome"/>
</dbReference>
<feature type="transmembrane region" description="Helical" evidence="8">
    <location>
        <begin position="6"/>
        <end position="25"/>
    </location>
</feature>
<dbReference type="GO" id="GO:0044038">
    <property type="term" value="P:cell wall macromolecule biosynthetic process"/>
    <property type="evidence" value="ECO:0007669"/>
    <property type="project" value="TreeGrafter"/>
</dbReference>
<keyword evidence="5 8" id="KW-1133">Transmembrane helix</keyword>
<comment type="subcellular location">
    <subcellularLocation>
        <location evidence="1">Cell membrane</location>
        <topology evidence="1">Multi-pass membrane protein</topology>
    </subcellularLocation>
</comment>
<feature type="transmembrane region" description="Helical" evidence="8">
    <location>
        <begin position="260"/>
        <end position="284"/>
    </location>
</feature>
<evidence type="ECO:0000313" key="9">
    <source>
        <dbReference type="EMBL" id="AQT67659.1"/>
    </source>
</evidence>
<organism evidence="9 10">
    <name type="scientific">Anaerohalosphaera lusitana</name>
    <dbReference type="NCBI Taxonomy" id="1936003"/>
    <lineage>
        <taxon>Bacteria</taxon>
        <taxon>Pseudomonadati</taxon>
        <taxon>Planctomycetota</taxon>
        <taxon>Phycisphaerae</taxon>
        <taxon>Sedimentisphaerales</taxon>
        <taxon>Anaerohalosphaeraceae</taxon>
        <taxon>Anaerohalosphaera</taxon>
    </lineage>
</organism>
<evidence type="ECO:0000256" key="6">
    <source>
        <dbReference type="ARBA" id="ARBA00023136"/>
    </source>
</evidence>
<reference evidence="10" key="1">
    <citation type="submission" date="2017-02" db="EMBL/GenBank/DDBJ databases">
        <title>Comparative genomics and description of representatives of a novel lineage of planctomycetes thriving in anoxic sediments.</title>
        <authorList>
            <person name="Spring S."/>
            <person name="Bunk B."/>
            <person name="Sproer C."/>
        </authorList>
    </citation>
    <scope>NUCLEOTIDE SEQUENCE [LARGE SCALE GENOMIC DNA]</scope>
    <source>
        <strain evidence="10">ST-NAGAB-D1</strain>
    </source>
</reference>
<evidence type="ECO:0000256" key="4">
    <source>
        <dbReference type="ARBA" id="ARBA00022692"/>
    </source>
</evidence>
<dbReference type="InterPro" id="IPR000715">
    <property type="entry name" value="Glycosyl_transferase_4"/>
</dbReference>
<dbReference type="KEGG" id="alus:STSP2_00807"/>
<feature type="transmembrane region" description="Helical" evidence="8">
    <location>
        <begin position="155"/>
        <end position="174"/>
    </location>
</feature>
<keyword evidence="4 8" id="KW-0812">Transmembrane</keyword>
<dbReference type="GO" id="GO:0005886">
    <property type="term" value="C:plasma membrane"/>
    <property type="evidence" value="ECO:0007669"/>
    <property type="project" value="UniProtKB-SubCell"/>
</dbReference>
<keyword evidence="10" id="KW-1185">Reference proteome</keyword>
<gene>
    <name evidence="9" type="primary">tagO_1</name>
    <name evidence="9" type="ORF">STSP2_00807</name>
</gene>
<dbReference type="PANTHER" id="PTHR22926">
    <property type="entry name" value="PHOSPHO-N-ACETYLMURAMOYL-PENTAPEPTIDE-TRANSFERASE"/>
    <property type="match status" value="1"/>
</dbReference>
<dbReference type="GO" id="GO:0046872">
    <property type="term" value="F:metal ion binding"/>
    <property type="evidence" value="ECO:0007669"/>
    <property type="project" value="UniProtKB-KW"/>
</dbReference>
<feature type="binding site" evidence="7">
    <location>
        <position position="233"/>
    </location>
    <ligand>
        <name>Mg(2+)</name>
        <dbReference type="ChEBI" id="CHEBI:18420"/>
    </ligand>
</feature>
<keyword evidence="6 8" id="KW-0472">Membrane</keyword>
<dbReference type="Pfam" id="PF00953">
    <property type="entry name" value="Glycos_transf_4"/>
    <property type="match status" value="1"/>
</dbReference>
<protein>
    <submittedName>
        <fullName evidence="9">Putative undecaprenyl-phosphate N-acetylglucosaminyl 1-phosphate transferase</fullName>
        <ecNumber evidence="9">2.7.8.33</ecNumber>
    </submittedName>
</protein>
<sequence>MATVIVGIVVGVCGFLVSAGGTVLVRRGAVRRDFVARPVADRYHRTIIPLGGGIAIFWTMALLLGGGLAVTAWAEVLGLEKILGEGLMVHREGFLDTAGVLGVVLGCAAVLHVMGLVDDVKGLGWGVKLGVQFAAAFAAAYFGDVRVELFIESRVVTAGLSAFWIVLIINAFNFLDNMDGLSAGIAFIATGVLLVAAVYSEQFFVGALAIAFMGALGGFLWHNFPPAKIFMGDAGSLVVGFFVATLTLKTTYYHEETGGGLYAVFMPLVVMAVPLYDFISVTVLRISQGKSPFVGDTQHFSHRLKRRGLSDVQTAGTLYLATLCTGIGAIFLWQVDIAGAVLIFAQTVMILAIIAIMEATGKGNAEG</sequence>
<feature type="transmembrane region" description="Helical" evidence="8">
    <location>
        <begin position="337"/>
        <end position="357"/>
    </location>
</feature>
<feature type="transmembrane region" description="Helical" evidence="8">
    <location>
        <begin position="229"/>
        <end position="248"/>
    </location>
</feature>
<dbReference type="EC" id="2.7.8.33" evidence="9"/>
<keyword evidence="7" id="KW-0479">Metal-binding</keyword>
<evidence type="ECO:0000256" key="7">
    <source>
        <dbReference type="PIRSR" id="PIRSR600715-1"/>
    </source>
</evidence>
<evidence type="ECO:0000256" key="2">
    <source>
        <dbReference type="ARBA" id="ARBA00022475"/>
    </source>
</evidence>
<keyword evidence="7" id="KW-0460">Magnesium</keyword>
<proteinExistence type="predicted"/>
<dbReference type="PANTHER" id="PTHR22926:SF3">
    <property type="entry name" value="UNDECAPRENYL-PHOSPHATE ALPHA-N-ACETYLGLUCOSAMINYL 1-PHOSPHATE TRANSFERASE"/>
    <property type="match status" value="1"/>
</dbReference>
<keyword evidence="3 9" id="KW-0808">Transferase</keyword>
<dbReference type="RefSeq" id="WP_146660028.1">
    <property type="nucleotide sequence ID" value="NZ_CP019791.1"/>
</dbReference>
<dbReference type="AlphaFoldDB" id="A0A1U9NIA3"/>
<evidence type="ECO:0000256" key="5">
    <source>
        <dbReference type="ARBA" id="ARBA00022989"/>
    </source>
</evidence>
<dbReference type="STRING" id="1936003.STSP2_00807"/>
<comment type="cofactor">
    <cofactor evidence="7">
        <name>Mg(2+)</name>
        <dbReference type="ChEBI" id="CHEBI:18420"/>
    </cofactor>
</comment>
<feature type="transmembrane region" description="Helical" evidence="8">
    <location>
        <begin position="125"/>
        <end position="143"/>
    </location>
</feature>
<feature type="transmembrane region" description="Helical" evidence="8">
    <location>
        <begin position="205"/>
        <end position="222"/>
    </location>
</feature>
<accession>A0A1U9NIA3</accession>
<evidence type="ECO:0000256" key="8">
    <source>
        <dbReference type="SAM" id="Phobius"/>
    </source>
</evidence>
<feature type="transmembrane region" description="Helical" evidence="8">
    <location>
        <begin position="181"/>
        <end position="199"/>
    </location>
</feature>
<dbReference type="GO" id="GO:0036380">
    <property type="term" value="F:UDP-N-acetylglucosamine-undecaprenyl-phosphate N-acetylglucosaminephosphotransferase activity"/>
    <property type="evidence" value="ECO:0007669"/>
    <property type="project" value="UniProtKB-EC"/>
</dbReference>
<feature type="transmembrane region" description="Helical" evidence="8">
    <location>
        <begin position="46"/>
        <end position="74"/>
    </location>
</feature>
<name>A0A1U9NIA3_9BACT</name>
<evidence type="ECO:0000313" key="10">
    <source>
        <dbReference type="Proteomes" id="UP000189674"/>
    </source>
</evidence>
<evidence type="ECO:0000256" key="3">
    <source>
        <dbReference type="ARBA" id="ARBA00022679"/>
    </source>
</evidence>
<feature type="transmembrane region" description="Helical" evidence="8">
    <location>
        <begin position="94"/>
        <end position="113"/>
    </location>
</feature>
<dbReference type="EMBL" id="CP019791">
    <property type="protein sequence ID" value="AQT67659.1"/>
    <property type="molecule type" value="Genomic_DNA"/>
</dbReference>
<dbReference type="GO" id="GO:0071555">
    <property type="term" value="P:cell wall organization"/>
    <property type="evidence" value="ECO:0007669"/>
    <property type="project" value="TreeGrafter"/>
</dbReference>